<sequence>MPFPEVNFLNARFGSFSEIPISRSPISQTSNSDIIYGHSPGGQILLPGSGIILY</sequence>
<gene>
    <name evidence="1" type="ORF">GLOINDRAFT_33293</name>
</gene>
<evidence type="ECO:0000313" key="1">
    <source>
        <dbReference type="EMBL" id="ESA07120.1"/>
    </source>
</evidence>
<dbReference type="AlphaFoldDB" id="U9TG70"/>
<name>U9TG70_RHIID</name>
<accession>U9TG70</accession>
<protein>
    <submittedName>
        <fullName evidence="1">Uncharacterized protein</fullName>
    </submittedName>
</protein>
<reference evidence="1" key="1">
    <citation type="submission" date="2013-07" db="EMBL/GenBank/DDBJ databases">
        <title>The genome of an arbuscular mycorrhizal fungus provides insights into the evolution of the oldest plant symbiosis.</title>
        <authorList>
            <consortium name="DOE Joint Genome Institute"/>
            <person name="Tisserant E."/>
            <person name="Malbreil M."/>
            <person name="Kuo A."/>
            <person name="Kohler A."/>
            <person name="Symeonidi A."/>
            <person name="Balestrini R."/>
            <person name="Charron P."/>
            <person name="Duensing N."/>
            <person name="Frei-dit-Frey N."/>
            <person name="Gianinazzi-Pearson V."/>
            <person name="Gilbert B."/>
            <person name="Handa Y."/>
            <person name="Hijri M."/>
            <person name="Kaul R."/>
            <person name="Kawaguchi M."/>
            <person name="Krajinski F."/>
            <person name="Lammers P."/>
            <person name="Lapierre D."/>
            <person name="Masclaux F.G."/>
            <person name="Murat C."/>
            <person name="Morin E."/>
            <person name="Ndikumana S."/>
            <person name="Pagni M."/>
            <person name="Petitpierre D."/>
            <person name="Requena N."/>
            <person name="Rosikiewicz P."/>
            <person name="Riley R."/>
            <person name="Saito K."/>
            <person name="San Clemente H."/>
            <person name="Shapiro H."/>
            <person name="van Tuinen D."/>
            <person name="Becard G."/>
            <person name="Bonfante P."/>
            <person name="Paszkowski U."/>
            <person name="Shachar-Hill Y."/>
            <person name="Young J.P."/>
            <person name="Sanders I.R."/>
            <person name="Henrissat B."/>
            <person name="Rensing S.A."/>
            <person name="Grigoriev I.V."/>
            <person name="Corradi N."/>
            <person name="Roux C."/>
            <person name="Martin F."/>
        </authorList>
    </citation>
    <scope>NUCLEOTIDE SEQUENCE</scope>
    <source>
        <strain evidence="1">DAOM 197198</strain>
    </source>
</reference>
<organism evidence="1">
    <name type="scientific">Rhizophagus irregularis (strain DAOM 181602 / DAOM 197198 / MUCL 43194)</name>
    <name type="common">Arbuscular mycorrhizal fungus</name>
    <name type="synonym">Glomus intraradices</name>
    <dbReference type="NCBI Taxonomy" id="747089"/>
    <lineage>
        <taxon>Eukaryota</taxon>
        <taxon>Fungi</taxon>
        <taxon>Fungi incertae sedis</taxon>
        <taxon>Mucoromycota</taxon>
        <taxon>Glomeromycotina</taxon>
        <taxon>Glomeromycetes</taxon>
        <taxon>Glomerales</taxon>
        <taxon>Glomeraceae</taxon>
        <taxon>Rhizophagus</taxon>
    </lineage>
</organism>
<proteinExistence type="predicted"/>
<dbReference type="EMBL" id="KI290730">
    <property type="protein sequence ID" value="ESA07120.1"/>
    <property type="molecule type" value="Genomic_DNA"/>
</dbReference>
<dbReference type="HOGENOM" id="CLU_3051547_0_0_1"/>